<evidence type="ECO:0000313" key="1">
    <source>
        <dbReference type="EMBL" id="VFK15932.1"/>
    </source>
</evidence>
<organism evidence="1">
    <name type="scientific">Candidatus Kentrum sp. LFY</name>
    <dbReference type="NCBI Taxonomy" id="2126342"/>
    <lineage>
        <taxon>Bacteria</taxon>
        <taxon>Pseudomonadati</taxon>
        <taxon>Pseudomonadota</taxon>
        <taxon>Gammaproteobacteria</taxon>
        <taxon>Candidatus Kentrum</taxon>
    </lineage>
</organism>
<dbReference type="AlphaFoldDB" id="A0A450WG05"/>
<gene>
    <name evidence="1" type="ORF">BECKLFY1418C_GA0070996_10198</name>
</gene>
<dbReference type="EMBL" id="CAADFN010000019">
    <property type="protein sequence ID" value="VFK15932.1"/>
    <property type="molecule type" value="Genomic_DNA"/>
</dbReference>
<accession>A0A450WG05</accession>
<reference evidence="1" key="1">
    <citation type="submission" date="2019-02" db="EMBL/GenBank/DDBJ databases">
        <authorList>
            <person name="Gruber-Vodicka R. H."/>
            <person name="Seah K. B. B."/>
        </authorList>
    </citation>
    <scope>NUCLEOTIDE SEQUENCE</scope>
    <source>
        <strain evidence="1">BECK_BY7</strain>
    </source>
</reference>
<name>A0A450WG05_9GAMM</name>
<sequence>MLVSYYFFRAAFPHPEP</sequence>
<proteinExistence type="predicted"/>
<protein>
    <submittedName>
        <fullName evidence="1">Uncharacterized protein</fullName>
    </submittedName>
</protein>